<dbReference type="Proteomes" id="UP000192917">
    <property type="component" value="Unassembled WGS sequence"/>
</dbReference>
<gene>
    <name evidence="9" type="ORF">SAMN05428998_1476</name>
</gene>
<protein>
    <recommendedName>
        <fullName evidence="2">carbonic anhydrase</fullName>
        <ecNumber evidence="2">4.2.1.1</ecNumber>
    </recommendedName>
</protein>
<dbReference type="Gene3D" id="3.40.1050.10">
    <property type="entry name" value="Carbonic anhydrase"/>
    <property type="match status" value="1"/>
</dbReference>
<reference evidence="9 10" key="1">
    <citation type="submission" date="2017-04" db="EMBL/GenBank/DDBJ databases">
        <authorList>
            <person name="Afonso C.L."/>
            <person name="Miller P.J."/>
            <person name="Scott M.A."/>
            <person name="Spackman E."/>
            <person name="Goraichik I."/>
            <person name="Dimitrov K.M."/>
            <person name="Suarez D.L."/>
            <person name="Swayne D.E."/>
        </authorList>
    </citation>
    <scope>NUCLEOTIDE SEQUENCE [LARGE SCALE GENOMIC DNA]</scope>
    <source>
        <strain evidence="9 10">USBA 355</strain>
    </source>
</reference>
<feature type="binding site" evidence="7">
    <location>
        <position position="180"/>
    </location>
    <ligand>
        <name>Zn(2+)</name>
        <dbReference type="ChEBI" id="CHEBI:29105"/>
    </ligand>
</feature>
<dbReference type="PANTHER" id="PTHR11002">
    <property type="entry name" value="CARBONIC ANHYDRASE"/>
    <property type="match status" value="1"/>
</dbReference>
<dbReference type="RefSeq" id="WP_085126927.1">
    <property type="nucleotide sequence ID" value="NZ_FWZX01000047.1"/>
</dbReference>
<comment type="similarity">
    <text evidence="1">Belongs to the beta-class carbonic anhydrase family.</text>
</comment>
<dbReference type="SMART" id="SM00947">
    <property type="entry name" value="Pro_CA"/>
    <property type="match status" value="1"/>
</dbReference>
<keyword evidence="4 7" id="KW-0862">Zinc</keyword>
<dbReference type="InterPro" id="IPR036874">
    <property type="entry name" value="Carbonic_anhydrase_sf"/>
</dbReference>
<dbReference type="SUPFAM" id="SSF53056">
    <property type="entry name" value="beta-carbonic anhydrase, cab"/>
    <property type="match status" value="1"/>
</dbReference>
<dbReference type="InterPro" id="IPR006311">
    <property type="entry name" value="TAT_signal"/>
</dbReference>
<feature type="binding site" evidence="7">
    <location>
        <position position="127"/>
    </location>
    <ligand>
        <name>Zn(2+)</name>
        <dbReference type="ChEBI" id="CHEBI:29105"/>
    </ligand>
</feature>
<dbReference type="EMBL" id="FWZX01000047">
    <property type="protein sequence ID" value="SMF82555.1"/>
    <property type="molecule type" value="Genomic_DNA"/>
</dbReference>
<evidence type="ECO:0000256" key="6">
    <source>
        <dbReference type="ARBA" id="ARBA00048348"/>
    </source>
</evidence>
<evidence type="ECO:0000256" key="4">
    <source>
        <dbReference type="ARBA" id="ARBA00022833"/>
    </source>
</evidence>
<comment type="cofactor">
    <cofactor evidence="7">
        <name>Zn(2+)</name>
        <dbReference type="ChEBI" id="CHEBI:29105"/>
    </cofactor>
    <text evidence="7">Binds 1 zinc ion per subunit.</text>
</comment>
<evidence type="ECO:0000256" key="8">
    <source>
        <dbReference type="SAM" id="MobiDB-lite"/>
    </source>
</evidence>
<evidence type="ECO:0000313" key="10">
    <source>
        <dbReference type="Proteomes" id="UP000192917"/>
    </source>
</evidence>
<dbReference type="EC" id="4.2.1.1" evidence="2"/>
<evidence type="ECO:0000256" key="2">
    <source>
        <dbReference type="ARBA" id="ARBA00012925"/>
    </source>
</evidence>
<dbReference type="PANTHER" id="PTHR11002:SF76">
    <property type="entry name" value="CARBONIC ANHYDRASE"/>
    <property type="match status" value="1"/>
</dbReference>
<dbReference type="Pfam" id="PF00484">
    <property type="entry name" value="Pro_CA"/>
    <property type="match status" value="1"/>
</dbReference>
<name>A0A1Y6CR21_9PROT</name>
<evidence type="ECO:0000256" key="7">
    <source>
        <dbReference type="PIRSR" id="PIRSR601765-1"/>
    </source>
</evidence>
<evidence type="ECO:0000256" key="3">
    <source>
        <dbReference type="ARBA" id="ARBA00022723"/>
    </source>
</evidence>
<dbReference type="GO" id="GO:0008270">
    <property type="term" value="F:zinc ion binding"/>
    <property type="evidence" value="ECO:0007669"/>
    <property type="project" value="InterPro"/>
</dbReference>
<feature type="binding site" evidence="7">
    <location>
        <position position="183"/>
    </location>
    <ligand>
        <name>Zn(2+)</name>
        <dbReference type="ChEBI" id="CHEBI:29105"/>
    </ligand>
</feature>
<feature type="region of interest" description="Disordered" evidence="8">
    <location>
        <begin position="1"/>
        <end position="41"/>
    </location>
</feature>
<accession>A0A1Y6CR21</accession>
<feature type="compositionally biased region" description="Basic and acidic residues" evidence="8">
    <location>
        <begin position="1"/>
        <end position="12"/>
    </location>
</feature>
<feature type="binding site" evidence="7">
    <location>
        <position position="129"/>
    </location>
    <ligand>
        <name>Zn(2+)</name>
        <dbReference type="ChEBI" id="CHEBI:29105"/>
    </ligand>
</feature>
<feature type="compositionally biased region" description="Low complexity" evidence="8">
    <location>
        <begin position="22"/>
        <end position="31"/>
    </location>
</feature>
<dbReference type="AlphaFoldDB" id="A0A1Y6CR21"/>
<evidence type="ECO:0000256" key="1">
    <source>
        <dbReference type="ARBA" id="ARBA00006217"/>
    </source>
</evidence>
<dbReference type="InterPro" id="IPR001765">
    <property type="entry name" value="Carbonic_anhydrase"/>
</dbReference>
<keyword evidence="10" id="KW-1185">Reference proteome</keyword>
<evidence type="ECO:0000256" key="5">
    <source>
        <dbReference type="ARBA" id="ARBA00023239"/>
    </source>
</evidence>
<comment type="catalytic activity">
    <reaction evidence="6">
        <text>hydrogencarbonate + H(+) = CO2 + H2O</text>
        <dbReference type="Rhea" id="RHEA:10748"/>
        <dbReference type="ChEBI" id="CHEBI:15377"/>
        <dbReference type="ChEBI" id="CHEBI:15378"/>
        <dbReference type="ChEBI" id="CHEBI:16526"/>
        <dbReference type="ChEBI" id="CHEBI:17544"/>
        <dbReference type="EC" id="4.2.1.1"/>
    </reaction>
</comment>
<proteinExistence type="inferred from homology"/>
<evidence type="ECO:0000313" key="9">
    <source>
        <dbReference type="EMBL" id="SMF82555.1"/>
    </source>
</evidence>
<dbReference type="STRING" id="560819.SAMN05428998_1476"/>
<sequence length="267" mass="27517">MAASEHSHRDGPDLCACHPEAGDGAAPAASPSPSPGLSRRGFLRSGVAGTAAGGLAVGLAAGLGSGLAAPSPALAQTTLTADQALKELMAGNQRYLDGKMTSFDHDLKMLHDHTAEKQEPFAAVLSCADSRVPVELVFDQTIGHLFVCRVAGNIATPEIIASLEYGAAVLGVRVVMVLAHGRCGAVEAALYRKAVPGQISALYAPIMPAVFQEGTGIDKTAGVNARNQAKLIAESSPVIADLLKEKDRLKVVAAFYDVANGKVTLLE</sequence>
<dbReference type="PROSITE" id="PS51318">
    <property type="entry name" value="TAT"/>
    <property type="match status" value="1"/>
</dbReference>
<keyword evidence="5" id="KW-0456">Lyase</keyword>
<organism evidence="9 10">
    <name type="scientific">Tistlia consotensis USBA 355</name>
    <dbReference type="NCBI Taxonomy" id="560819"/>
    <lineage>
        <taxon>Bacteria</taxon>
        <taxon>Pseudomonadati</taxon>
        <taxon>Pseudomonadota</taxon>
        <taxon>Alphaproteobacteria</taxon>
        <taxon>Rhodospirillales</taxon>
        <taxon>Rhodovibrionaceae</taxon>
        <taxon>Tistlia</taxon>
    </lineage>
</organism>
<dbReference type="CDD" id="cd03378">
    <property type="entry name" value="beta_CA_cladeC"/>
    <property type="match status" value="1"/>
</dbReference>
<dbReference type="GO" id="GO:0004089">
    <property type="term" value="F:carbonate dehydratase activity"/>
    <property type="evidence" value="ECO:0007669"/>
    <property type="project" value="UniProtKB-EC"/>
</dbReference>
<keyword evidence="3 7" id="KW-0479">Metal-binding</keyword>